<proteinExistence type="predicted"/>
<feature type="compositionally biased region" description="Basic and acidic residues" evidence="1">
    <location>
        <begin position="51"/>
        <end position="61"/>
    </location>
</feature>
<evidence type="ECO:0000256" key="1">
    <source>
        <dbReference type="SAM" id="MobiDB-lite"/>
    </source>
</evidence>
<accession>A0AAV7LF11</accession>
<feature type="region of interest" description="Disordered" evidence="1">
    <location>
        <begin position="78"/>
        <end position="100"/>
    </location>
</feature>
<feature type="region of interest" description="Disordered" evidence="1">
    <location>
        <begin position="30"/>
        <end position="61"/>
    </location>
</feature>
<feature type="compositionally biased region" description="Basic and acidic residues" evidence="1">
    <location>
        <begin position="87"/>
        <end position="100"/>
    </location>
</feature>
<comment type="caution">
    <text evidence="2">The sequence shown here is derived from an EMBL/GenBank/DDBJ whole genome shotgun (WGS) entry which is preliminary data.</text>
</comment>
<dbReference type="AlphaFoldDB" id="A0AAV7LF11"/>
<dbReference type="EMBL" id="JANPWB010000015">
    <property type="protein sequence ID" value="KAJ1089084.1"/>
    <property type="molecule type" value="Genomic_DNA"/>
</dbReference>
<gene>
    <name evidence="2" type="ORF">NDU88_002237</name>
</gene>
<reference evidence="2" key="1">
    <citation type="journal article" date="2022" name="bioRxiv">
        <title>Sequencing and chromosome-scale assembly of the giantPleurodeles waltlgenome.</title>
        <authorList>
            <person name="Brown T."/>
            <person name="Elewa A."/>
            <person name="Iarovenko S."/>
            <person name="Subramanian E."/>
            <person name="Araus A.J."/>
            <person name="Petzold A."/>
            <person name="Susuki M."/>
            <person name="Suzuki K.-i.T."/>
            <person name="Hayashi T."/>
            <person name="Toyoda A."/>
            <person name="Oliveira C."/>
            <person name="Osipova E."/>
            <person name="Leigh N.D."/>
            <person name="Simon A."/>
            <person name="Yun M.H."/>
        </authorList>
    </citation>
    <scope>NUCLEOTIDE SEQUENCE</scope>
    <source>
        <strain evidence="2">20211129_DDA</strain>
        <tissue evidence="2">Liver</tissue>
    </source>
</reference>
<evidence type="ECO:0000313" key="2">
    <source>
        <dbReference type="EMBL" id="KAJ1089084.1"/>
    </source>
</evidence>
<keyword evidence="3" id="KW-1185">Reference proteome</keyword>
<evidence type="ECO:0000313" key="3">
    <source>
        <dbReference type="Proteomes" id="UP001066276"/>
    </source>
</evidence>
<sequence length="100" mass="10965">MLAYLLTLADTKGTDTSDGIYSAAAKLEQWQPHPPCPPQAAPGQMGLLRRGPQEEPQAARREEHLRCFRVAFPSRASPRLIVSGSGERSDQRPDKGRRAG</sequence>
<name>A0AAV7LF11_PLEWA</name>
<dbReference type="Proteomes" id="UP001066276">
    <property type="component" value="Chromosome 11"/>
</dbReference>
<organism evidence="2 3">
    <name type="scientific">Pleurodeles waltl</name>
    <name type="common">Iberian ribbed newt</name>
    <dbReference type="NCBI Taxonomy" id="8319"/>
    <lineage>
        <taxon>Eukaryota</taxon>
        <taxon>Metazoa</taxon>
        <taxon>Chordata</taxon>
        <taxon>Craniata</taxon>
        <taxon>Vertebrata</taxon>
        <taxon>Euteleostomi</taxon>
        <taxon>Amphibia</taxon>
        <taxon>Batrachia</taxon>
        <taxon>Caudata</taxon>
        <taxon>Salamandroidea</taxon>
        <taxon>Salamandridae</taxon>
        <taxon>Pleurodelinae</taxon>
        <taxon>Pleurodeles</taxon>
    </lineage>
</organism>
<protein>
    <submittedName>
        <fullName evidence="2">Uncharacterized protein</fullName>
    </submittedName>
</protein>